<feature type="compositionally biased region" description="Polar residues" evidence="4">
    <location>
        <begin position="38"/>
        <end position="52"/>
    </location>
</feature>
<feature type="region of interest" description="Disordered" evidence="4">
    <location>
        <begin position="277"/>
        <end position="300"/>
    </location>
</feature>
<feature type="domain" description="Nuclear speckle splicing regulatory protein 1 N-terminal" evidence="5">
    <location>
        <begin position="417"/>
        <end position="460"/>
    </location>
</feature>
<dbReference type="InterPro" id="IPR042816">
    <property type="entry name" value="Nsrp1"/>
</dbReference>
<feature type="coiled-coil region" evidence="3">
    <location>
        <begin position="98"/>
        <end position="125"/>
    </location>
</feature>
<comment type="similarity">
    <text evidence="1">Belongs to the NSRP1 family.</text>
</comment>
<name>A0A6G0YWI2_APHCR</name>
<feature type="compositionally biased region" description="Basic and acidic residues" evidence="4">
    <location>
        <begin position="504"/>
        <end position="519"/>
    </location>
</feature>
<evidence type="ECO:0000256" key="4">
    <source>
        <dbReference type="SAM" id="MobiDB-lite"/>
    </source>
</evidence>
<dbReference type="Pfam" id="PF09745">
    <property type="entry name" value="NSRP1_N"/>
    <property type="match status" value="2"/>
</dbReference>
<gene>
    <name evidence="6" type="ORF">FWK35_00022153</name>
</gene>
<feature type="non-terminal residue" evidence="6">
    <location>
        <position position="519"/>
    </location>
</feature>
<dbReference type="PANTHER" id="PTHR31938">
    <property type="entry name" value="NUCLEAR SPECKLE SPLICING REGULATORY PROTEIN 1"/>
    <property type="match status" value="1"/>
</dbReference>
<proteinExistence type="inferred from homology"/>
<feature type="compositionally biased region" description="Basic and acidic residues" evidence="4">
    <location>
        <begin position="486"/>
        <end position="497"/>
    </location>
</feature>
<evidence type="ECO:0000259" key="5">
    <source>
        <dbReference type="Pfam" id="PF09745"/>
    </source>
</evidence>
<feature type="compositionally biased region" description="Basic and acidic residues" evidence="4">
    <location>
        <begin position="444"/>
        <end position="454"/>
    </location>
</feature>
<dbReference type="OrthoDB" id="446635at2759"/>
<keyword evidence="7" id="KW-1185">Reference proteome</keyword>
<accession>A0A6G0YWI2</accession>
<feature type="compositionally biased region" description="Acidic residues" evidence="4">
    <location>
        <begin position="461"/>
        <end position="470"/>
    </location>
</feature>
<organism evidence="6 7">
    <name type="scientific">Aphis craccivora</name>
    <name type="common">Cowpea aphid</name>
    <dbReference type="NCBI Taxonomy" id="307492"/>
    <lineage>
        <taxon>Eukaryota</taxon>
        <taxon>Metazoa</taxon>
        <taxon>Ecdysozoa</taxon>
        <taxon>Arthropoda</taxon>
        <taxon>Hexapoda</taxon>
        <taxon>Insecta</taxon>
        <taxon>Pterygota</taxon>
        <taxon>Neoptera</taxon>
        <taxon>Paraneoptera</taxon>
        <taxon>Hemiptera</taxon>
        <taxon>Sternorrhyncha</taxon>
        <taxon>Aphidomorpha</taxon>
        <taxon>Aphidoidea</taxon>
        <taxon>Aphididae</taxon>
        <taxon>Aphidini</taxon>
        <taxon>Aphis</taxon>
        <taxon>Aphis</taxon>
    </lineage>
</organism>
<dbReference type="AlphaFoldDB" id="A0A6G0YWI2"/>
<feature type="region of interest" description="Disordered" evidence="4">
    <location>
        <begin position="23"/>
        <end position="52"/>
    </location>
</feature>
<evidence type="ECO:0000256" key="2">
    <source>
        <dbReference type="ARBA" id="ARBA00023054"/>
    </source>
</evidence>
<comment type="caution">
    <text evidence="6">The sequence shown here is derived from an EMBL/GenBank/DDBJ whole genome shotgun (WGS) entry which is preliminary data.</text>
</comment>
<evidence type="ECO:0000256" key="3">
    <source>
        <dbReference type="SAM" id="Coils"/>
    </source>
</evidence>
<dbReference type="PANTHER" id="PTHR31938:SF4">
    <property type="entry name" value="NUCLEAR SPECKLE SPLICING REGULATORY PROTEIN 1"/>
    <property type="match status" value="1"/>
</dbReference>
<feature type="compositionally biased region" description="Low complexity" evidence="4">
    <location>
        <begin position="399"/>
        <end position="409"/>
    </location>
</feature>
<feature type="region of interest" description="Disordered" evidence="4">
    <location>
        <begin position="188"/>
        <end position="248"/>
    </location>
</feature>
<feature type="domain" description="Nuclear speckle splicing regulatory protein 1 N-terminal" evidence="5">
    <location>
        <begin position="53"/>
        <end position="167"/>
    </location>
</feature>
<dbReference type="InterPro" id="IPR018612">
    <property type="entry name" value="NSRP1_N"/>
</dbReference>
<dbReference type="GO" id="GO:0000381">
    <property type="term" value="P:regulation of alternative mRNA splicing, via spliceosome"/>
    <property type="evidence" value="ECO:0007669"/>
    <property type="project" value="InterPro"/>
</dbReference>
<feature type="region of interest" description="Disordered" evidence="4">
    <location>
        <begin position="389"/>
        <end position="415"/>
    </location>
</feature>
<feature type="region of interest" description="Disordered" evidence="4">
    <location>
        <begin position="444"/>
        <end position="519"/>
    </location>
</feature>
<keyword evidence="2 3" id="KW-0175">Coiled coil</keyword>
<sequence>MLYGLIVPKKFATVPRKITNVFGDDSDSDSETTKKKPIQTNNQTKAQQRSAQLSIDKALKEDATVFQYDEVYDDMEKKKEHHVEKKKDVKPRYIQNLLVQAEKRKIEYERRNERLIQKEREAEGDQFKDKEAFVTASYKAKLEELKKLDEEDLKFSMIEDINDVTKQNDMGSFYRHLFNEELCKNANDKTDEMKKPTKKPDTSRQYRKRASSNTSDDDDDDNNANEDRDTDISDSDSSEDSKRRKIEIHDNKSLGEIVDKPEVKKESITEIKKVEVKDTSPKEETKEVPKDEKVEKTESKPKEIKPKINIWLKRTVGNVFEEARQRYFQRQMKQTNLQFCYLGAELYKPACRGYGGHTSIIQTNRLLYGLIVPKKFATVWKVPNLFGDHNNSDSETTNKKPNQTNNQTKAQKRSAQLSIDNALKEDATVFQYDEVYDDMEKKKEHNIEKKKDVEPQYIQNSDDDDDDDNNANENRDTDLSDSDSSEDSKHGKIEIHGNKFLGEIVDKPEVKKESITEIK</sequence>
<dbReference type="Proteomes" id="UP000478052">
    <property type="component" value="Unassembled WGS sequence"/>
</dbReference>
<feature type="compositionally biased region" description="Basic and acidic residues" evidence="4">
    <location>
        <begin position="239"/>
        <end position="248"/>
    </location>
</feature>
<feature type="compositionally biased region" description="Basic and acidic residues" evidence="4">
    <location>
        <begin position="188"/>
        <end position="204"/>
    </location>
</feature>
<feature type="compositionally biased region" description="Acidic residues" evidence="4">
    <location>
        <begin position="215"/>
        <end position="224"/>
    </location>
</feature>
<reference evidence="6 7" key="1">
    <citation type="submission" date="2019-08" db="EMBL/GenBank/DDBJ databases">
        <title>Whole genome of Aphis craccivora.</title>
        <authorList>
            <person name="Voronova N.V."/>
            <person name="Shulinski R.S."/>
            <person name="Bandarenka Y.V."/>
            <person name="Zhorov D.G."/>
            <person name="Warner D."/>
        </authorList>
    </citation>
    <scope>NUCLEOTIDE SEQUENCE [LARGE SCALE GENOMIC DNA]</scope>
    <source>
        <strain evidence="6">180601</strain>
        <tissue evidence="6">Whole Body</tissue>
    </source>
</reference>
<dbReference type="EMBL" id="VUJU01002200">
    <property type="protein sequence ID" value="KAF0762176.1"/>
    <property type="molecule type" value="Genomic_DNA"/>
</dbReference>
<evidence type="ECO:0000313" key="7">
    <source>
        <dbReference type="Proteomes" id="UP000478052"/>
    </source>
</evidence>
<evidence type="ECO:0000256" key="1">
    <source>
        <dbReference type="ARBA" id="ARBA00010126"/>
    </source>
</evidence>
<protein>
    <recommendedName>
        <fullName evidence="5">Nuclear speckle splicing regulatory protein 1 N-terminal domain-containing protein</fullName>
    </recommendedName>
</protein>
<evidence type="ECO:0000313" key="6">
    <source>
        <dbReference type="EMBL" id="KAF0762176.1"/>
    </source>
</evidence>